<gene>
    <name evidence="1" type="ORF">SL103_33080</name>
</gene>
<reference evidence="1 2" key="1">
    <citation type="submission" date="2016-09" db="EMBL/GenBank/DDBJ databases">
        <title>Complete genome sequencing of Streptomyces lydicus 103 and metabolic pathways analysis of antibiotic biosynthesis.</title>
        <authorList>
            <person name="Jia N."/>
            <person name="Ding M.-Z."/>
            <person name="Gao F."/>
            <person name="Yuan Y.-J."/>
        </authorList>
    </citation>
    <scope>NUCLEOTIDE SEQUENCE [LARGE SCALE GENOMIC DNA]</scope>
    <source>
        <strain evidence="1 2">103</strain>
    </source>
</reference>
<dbReference type="EMBL" id="CP017157">
    <property type="protein sequence ID" value="AOP50451.1"/>
    <property type="molecule type" value="Genomic_DNA"/>
</dbReference>
<dbReference type="KEGG" id="slc:SL103_33080"/>
<evidence type="ECO:0008006" key="3">
    <source>
        <dbReference type="Google" id="ProtNLM"/>
    </source>
</evidence>
<dbReference type="RefSeq" id="WP_069572619.1">
    <property type="nucleotide sequence ID" value="NZ_CP017157.1"/>
</dbReference>
<proteinExistence type="predicted"/>
<evidence type="ECO:0000313" key="2">
    <source>
        <dbReference type="Proteomes" id="UP000094094"/>
    </source>
</evidence>
<dbReference type="OrthoDB" id="151193at2"/>
<keyword evidence="2" id="KW-1185">Reference proteome</keyword>
<dbReference type="Proteomes" id="UP000094094">
    <property type="component" value="Chromosome"/>
</dbReference>
<organism evidence="1 2">
    <name type="scientific">Streptomyces lydicus</name>
    <dbReference type="NCBI Taxonomy" id="47763"/>
    <lineage>
        <taxon>Bacteria</taxon>
        <taxon>Bacillati</taxon>
        <taxon>Actinomycetota</taxon>
        <taxon>Actinomycetes</taxon>
        <taxon>Kitasatosporales</taxon>
        <taxon>Streptomycetaceae</taxon>
        <taxon>Streptomyces</taxon>
    </lineage>
</organism>
<accession>A0A1D7VUP2</accession>
<dbReference type="InterPro" id="IPR017853">
    <property type="entry name" value="GH"/>
</dbReference>
<dbReference type="Gene3D" id="3.20.20.80">
    <property type="entry name" value="Glycosidases"/>
    <property type="match status" value="1"/>
</dbReference>
<dbReference type="AlphaFoldDB" id="A0A1D7VUP2"/>
<sequence>MRARGINYDTGFLPGEDASRESFTEAAVAEDMAVIAGELHCDAVRISGGDPERLGVAARNAAAAGLEVWFAPFPVDLTTDELRPFFADCAERAEAVRADGAEVVFVAGCEMSAFCAGFIPGDTYRDRLHAMTTGDRDWWMSLGPVQQRLNDFLAEVAELVRGRFGGRISYASGPWEGIDWRPFDVVGVDAYRAAYNASTFREELRGHLAHGKPVAVTEFGTCPYRGAGERGGLAWQPPADAVPDEGEQVRYLTELLDVFEEEGVDTALWFTFAGYKTRKGADLASYGVVSMLDETRWEPREVFAAMAARYARPEAGSRRDTP</sequence>
<evidence type="ECO:0000313" key="1">
    <source>
        <dbReference type="EMBL" id="AOP50451.1"/>
    </source>
</evidence>
<name>A0A1D7VUP2_9ACTN</name>
<dbReference type="SUPFAM" id="SSF51445">
    <property type="entry name" value="(Trans)glycosidases"/>
    <property type="match status" value="1"/>
</dbReference>
<protein>
    <recommendedName>
        <fullName evidence="3">Abortive infection protein</fullName>
    </recommendedName>
</protein>